<evidence type="ECO:0000313" key="2">
    <source>
        <dbReference type="EMBL" id="KAK7690172.1"/>
    </source>
</evidence>
<dbReference type="Proteomes" id="UP001385951">
    <property type="component" value="Unassembled WGS sequence"/>
</dbReference>
<feature type="compositionally biased region" description="Low complexity" evidence="1">
    <location>
        <begin position="303"/>
        <end position="315"/>
    </location>
</feature>
<organism evidence="2 3">
    <name type="scientific">Cerrena zonata</name>
    <dbReference type="NCBI Taxonomy" id="2478898"/>
    <lineage>
        <taxon>Eukaryota</taxon>
        <taxon>Fungi</taxon>
        <taxon>Dikarya</taxon>
        <taxon>Basidiomycota</taxon>
        <taxon>Agaricomycotina</taxon>
        <taxon>Agaricomycetes</taxon>
        <taxon>Polyporales</taxon>
        <taxon>Cerrenaceae</taxon>
        <taxon>Cerrena</taxon>
    </lineage>
</organism>
<evidence type="ECO:0000313" key="3">
    <source>
        <dbReference type="Proteomes" id="UP001385951"/>
    </source>
</evidence>
<dbReference type="AlphaFoldDB" id="A0AAW0GCM4"/>
<proteinExistence type="predicted"/>
<accession>A0AAW0GCM4</accession>
<evidence type="ECO:0000256" key="1">
    <source>
        <dbReference type="SAM" id="MobiDB-lite"/>
    </source>
</evidence>
<keyword evidence="3" id="KW-1185">Reference proteome</keyword>
<comment type="caution">
    <text evidence="2">The sequence shown here is derived from an EMBL/GenBank/DDBJ whole genome shotgun (WGS) entry which is preliminary data.</text>
</comment>
<feature type="region of interest" description="Disordered" evidence="1">
    <location>
        <begin position="243"/>
        <end position="318"/>
    </location>
</feature>
<name>A0AAW0GCM4_9APHY</name>
<dbReference type="EMBL" id="JASBNA010000007">
    <property type="protein sequence ID" value="KAK7690172.1"/>
    <property type="molecule type" value="Genomic_DNA"/>
</dbReference>
<feature type="region of interest" description="Disordered" evidence="1">
    <location>
        <begin position="177"/>
        <end position="198"/>
    </location>
</feature>
<feature type="region of interest" description="Disordered" evidence="1">
    <location>
        <begin position="1"/>
        <end position="28"/>
    </location>
</feature>
<protein>
    <submittedName>
        <fullName evidence="2">Uncharacterized protein</fullName>
    </submittedName>
</protein>
<sequence length="422" mass="47231">MYLADATNGAGYAPRRYGSMRKPPAPPTSVALDDRFDQMTTEVPTEWNVGGGHGRDYDESISGYQNYVNEMERMLGAQVELEEERIRDSGASVITRRVHRASPETARSPLAGGGRRSLSGFASMDNIRHVSGRKASVDLVEHRIIEDGPHKSISIWRERVARSNAEENARYMDDMRSETNSHAHRRMPSASSQPRRGYVPEYTRQRADSIASGVSPRKGKEILRNYERSEYMVMYQKPMKNERIPLHLHPPSEIASPNMGSKRSMPPPSPKAVVPKSPTMRRSSGRSQQLREEYMVTYPNTPPHSQGSHPSSGSPRGQVVVHNNSASPRPSRTYIPIDNFEEASVVKSTSTSSVELILTDCEPSLIHIAPALSALGITRLEHLRAINRLSDETRDKEVKEEVLRQGVTVMEWAILVDKLQTL</sequence>
<reference evidence="2 3" key="1">
    <citation type="submission" date="2022-09" db="EMBL/GenBank/DDBJ databases">
        <authorList>
            <person name="Palmer J.M."/>
        </authorList>
    </citation>
    <scope>NUCLEOTIDE SEQUENCE [LARGE SCALE GENOMIC DNA]</scope>
    <source>
        <strain evidence="2 3">DSM 7382</strain>
    </source>
</reference>
<feature type="region of interest" description="Disordered" evidence="1">
    <location>
        <begin position="98"/>
        <end position="117"/>
    </location>
</feature>
<gene>
    <name evidence="2" type="ORF">QCA50_006822</name>
</gene>